<keyword evidence="3" id="KW-1185">Reference proteome</keyword>
<dbReference type="Proteomes" id="UP000275078">
    <property type="component" value="Unassembled WGS sequence"/>
</dbReference>
<feature type="region of interest" description="Disordered" evidence="1">
    <location>
        <begin position="1"/>
        <end position="114"/>
    </location>
</feature>
<dbReference type="AlphaFoldDB" id="A0A3N4HJ01"/>
<evidence type="ECO:0000313" key="2">
    <source>
        <dbReference type="EMBL" id="RPA73327.1"/>
    </source>
</evidence>
<accession>A0A3N4HJ01</accession>
<sequence length="193" mass="21146">MTSYYRGDPSKPATKQLKTVDGKLLPATGMMLPQGRPISPEKSSDVADKTKRTGLVELEEEETSPQNSSIAIGRSASKKRNRDATGDSNAAQTAPVKKRSTGKASVSDDGKSQAKEVVIVDPEPEEYAQAVAQSSDQQKSASFQNYQRKLVVERIRRQRKGLEKYLEMMKELCVALNLPVAVFETGKVIFGLL</sequence>
<organism evidence="2 3">
    <name type="scientific">Ascobolus immersus RN42</name>
    <dbReference type="NCBI Taxonomy" id="1160509"/>
    <lineage>
        <taxon>Eukaryota</taxon>
        <taxon>Fungi</taxon>
        <taxon>Dikarya</taxon>
        <taxon>Ascomycota</taxon>
        <taxon>Pezizomycotina</taxon>
        <taxon>Pezizomycetes</taxon>
        <taxon>Pezizales</taxon>
        <taxon>Ascobolaceae</taxon>
        <taxon>Ascobolus</taxon>
    </lineage>
</organism>
<protein>
    <submittedName>
        <fullName evidence="2">Uncharacterized protein</fullName>
    </submittedName>
</protein>
<feature type="compositionally biased region" description="Basic and acidic residues" evidence="1">
    <location>
        <begin position="42"/>
        <end position="51"/>
    </location>
</feature>
<gene>
    <name evidence="2" type="ORF">BJ508DRAFT_366788</name>
</gene>
<dbReference type="EMBL" id="ML119825">
    <property type="protein sequence ID" value="RPA73327.1"/>
    <property type="molecule type" value="Genomic_DNA"/>
</dbReference>
<reference evidence="2 3" key="1">
    <citation type="journal article" date="2018" name="Nat. Ecol. Evol.">
        <title>Pezizomycetes genomes reveal the molecular basis of ectomycorrhizal truffle lifestyle.</title>
        <authorList>
            <person name="Murat C."/>
            <person name="Payen T."/>
            <person name="Noel B."/>
            <person name="Kuo A."/>
            <person name="Morin E."/>
            <person name="Chen J."/>
            <person name="Kohler A."/>
            <person name="Krizsan K."/>
            <person name="Balestrini R."/>
            <person name="Da Silva C."/>
            <person name="Montanini B."/>
            <person name="Hainaut M."/>
            <person name="Levati E."/>
            <person name="Barry K.W."/>
            <person name="Belfiori B."/>
            <person name="Cichocki N."/>
            <person name="Clum A."/>
            <person name="Dockter R.B."/>
            <person name="Fauchery L."/>
            <person name="Guy J."/>
            <person name="Iotti M."/>
            <person name="Le Tacon F."/>
            <person name="Lindquist E.A."/>
            <person name="Lipzen A."/>
            <person name="Malagnac F."/>
            <person name="Mello A."/>
            <person name="Molinier V."/>
            <person name="Miyauchi S."/>
            <person name="Poulain J."/>
            <person name="Riccioni C."/>
            <person name="Rubini A."/>
            <person name="Sitrit Y."/>
            <person name="Splivallo R."/>
            <person name="Traeger S."/>
            <person name="Wang M."/>
            <person name="Zifcakova L."/>
            <person name="Wipf D."/>
            <person name="Zambonelli A."/>
            <person name="Paolocci F."/>
            <person name="Nowrousian M."/>
            <person name="Ottonello S."/>
            <person name="Baldrian P."/>
            <person name="Spatafora J.W."/>
            <person name="Henrissat B."/>
            <person name="Nagy L.G."/>
            <person name="Aury J.M."/>
            <person name="Wincker P."/>
            <person name="Grigoriev I.V."/>
            <person name="Bonfante P."/>
            <person name="Martin F.M."/>
        </authorList>
    </citation>
    <scope>NUCLEOTIDE SEQUENCE [LARGE SCALE GENOMIC DNA]</scope>
    <source>
        <strain evidence="2 3">RN42</strain>
    </source>
</reference>
<evidence type="ECO:0000256" key="1">
    <source>
        <dbReference type="SAM" id="MobiDB-lite"/>
    </source>
</evidence>
<evidence type="ECO:0000313" key="3">
    <source>
        <dbReference type="Proteomes" id="UP000275078"/>
    </source>
</evidence>
<name>A0A3N4HJ01_ASCIM</name>
<proteinExistence type="predicted"/>